<keyword evidence="3" id="KW-1185">Reference proteome</keyword>
<dbReference type="PANTHER" id="PTHR48207">
    <property type="entry name" value="SUCCINATE--HYDROXYMETHYLGLUTARATE COA-TRANSFERASE"/>
    <property type="match status" value="1"/>
</dbReference>
<dbReference type="Gene3D" id="3.40.50.10540">
    <property type="entry name" value="Crotonobetainyl-coa:carnitine coa-transferase, domain 1"/>
    <property type="match status" value="1"/>
</dbReference>
<protein>
    <submittedName>
        <fullName evidence="2">CoA transferase</fullName>
    </submittedName>
</protein>
<dbReference type="InterPro" id="IPR003673">
    <property type="entry name" value="CoA-Trfase_fam_III"/>
</dbReference>
<dbReference type="AlphaFoldDB" id="A0A317FBG9"/>
<evidence type="ECO:0000256" key="1">
    <source>
        <dbReference type="ARBA" id="ARBA00022679"/>
    </source>
</evidence>
<dbReference type="Proteomes" id="UP000245765">
    <property type="component" value="Unassembled WGS sequence"/>
</dbReference>
<dbReference type="InterPro" id="IPR044855">
    <property type="entry name" value="CoA-Trfase_III_dom3_sf"/>
</dbReference>
<dbReference type="GO" id="GO:0008410">
    <property type="term" value="F:CoA-transferase activity"/>
    <property type="evidence" value="ECO:0007669"/>
    <property type="project" value="TreeGrafter"/>
</dbReference>
<proteinExistence type="predicted"/>
<gene>
    <name evidence="2" type="ORF">DFH01_14840</name>
</gene>
<evidence type="ECO:0000313" key="3">
    <source>
        <dbReference type="Proteomes" id="UP000245765"/>
    </source>
</evidence>
<keyword evidence="1 2" id="KW-0808">Transferase</keyword>
<dbReference type="Gene3D" id="3.30.1540.10">
    <property type="entry name" value="formyl-coa transferase, domain 3"/>
    <property type="match status" value="1"/>
</dbReference>
<dbReference type="SUPFAM" id="SSF89796">
    <property type="entry name" value="CoA-transferase family III (CaiB/BaiF)"/>
    <property type="match status" value="1"/>
</dbReference>
<dbReference type="InterPro" id="IPR050483">
    <property type="entry name" value="CoA-transferase_III_domain"/>
</dbReference>
<dbReference type="Pfam" id="PF02515">
    <property type="entry name" value="CoA_transf_3"/>
    <property type="match status" value="1"/>
</dbReference>
<dbReference type="RefSeq" id="WP_109871224.1">
    <property type="nucleotide sequence ID" value="NZ_QGNA01000003.1"/>
</dbReference>
<comment type="caution">
    <text evidence="2">The sequence shown here is derived from an EMBL/GenBank/DDBJ whole genome shotgun (WGS) entry which is preliminary data.</text>
</comment>
<dbReference type="EMBL" id="QGNA01000003">
    <property type="protein sequence ID" value="PWS36431.1"/>
    <property type="molecule type" value="Genomic_DNA"/>
</dbReference>
<dbReference type="PANTHER" id="PTHR48207:SF3">
    <property type="entry name" value="SUCCINATE--HYDROXYMETHYLGLUTARATE COA-TRANSFERASE"/>
    <property type="match status" value="1"/>
</dbReference>
<organism evidence="2 3">
    <name type="scientific">Falsiroseomonas bella</name>
    <dbReference type="NCBI Taxonomy" id="2184016"/>
    <lineage>
        <taxon>Bacteria</taxon>
        <taxon>Pseudomonadati</taxon>
        <taxon>Pseudomonadota</taxon>
        <taxon>Alphaproteobacteria</taxon>
        <taxon>Acetobacterales</taxon>
        <taxon>Roseomonadaceae</taxon>
        <taxon>Falsiroseomonas</taxon>
    </lineage>
</organism>
<name>A0A317FBG9_9PROT</name>
<reference evidence="3" key="1">
    <citation type="submission" date="2018-05" db="EMBL/GenBank/DDBJ databases">
        <authorList>
            <person name="Du Z."/>
            <person name="Wang X."/>
        </authorList>
    </citation>
    <scope>NUCLEOTIDE SEQUENCE [LARGE SCALE GENOMIC DNA]</scope>
    <source>
        <strain evidence="3">CQN31</strain>
    </source>
</reference>
<sequence length="394" mass="42125">MKPLEGITVLDLARVLAAPYATMLLAEMGAEVIKVEQPGTGDEIRFYEPMIQGESAYGFTANRSKKSITANLRNAKAQQLVRDLAAGADVVVENFTVGTLKRYGLDYASIARVNPRIVYLSVTGFGQDGPYAKRRGYDTVFQAMTGMLSLTGEQGGAPCKAGLPVADLSSGLWSAIAVLAALMGRNATGRGTHIDFSMFDGQVSLLTIAAARWFALGEVPGRMGTEHPGRVPSAAFATADGGHVQITCNEPHWAPLCRLLGLSDWGADPRVATNAARLENRAEVMQRLSEAIRGWTRDAFVEACVAAGVPAGPVLDVREVVEDPHVKARGMVSAFAHPKLGEFPALPVPFRFSGYDRLEVTRPPMLGEHTEQVLRERLGLDAAAIAALRAEGAI</sequence>
<evidence type="ECO:0000313" key="2">
    <source>
        <dbReference type="EMBL" id="PWS36431.1"/>
    </source>
</evidence>
<accession>A0A317FBG9</accession>
<dbReference type="InterPro" id="IPR023606">
    <property type="entry name" value="CoA-Trfase_III_dom_1_sf"/>
</dbReference>
<dbReference type="OrthoDB" id="9806585at2"/>